<organism evidence="2 3">
    <name type="scientific">Sulfurimicrobium lacus</name>
    <dbReference type="NCBI Taxonomy" id="2715678"/>
    <lineage>
        <taxon>Bacteria</taxon>
        <taxon>Pseudomonadati</taxon>
        <taxon>Pseudomonadota</taxon>
        <taxon>Betaproteobacteria</taxon>
        <taxon>Nitrosomonadales</taxon>
        <taxon>Sulfuricellaceae</taxon>
        <taxon>Sulfurimicrobium</taxon>
    </lineage>
</organism>
<feature type="transmembrane region" description="Helical" evidence="1">
    <location>
        <begin position="271"/>
        <end position="289"/>
    </location>
</feature>
<name>A0A6F8V7X5_9PROT</name>
<protein>
    <submittedName>
        <fullName evidence="2">Membrane protein</fullName>
    </submittedName>
</protein>
<dbReference type="PANTHER" id="PTHR35337:SF1">
    <property type="entry name" value="SLR1478 PROTEIN"/>
    <property type="match status" value="1"/>
</dbReference>
<reference evidence="3" key="1">
    <citation type="submission" date="2020-03" db="EMBL/GenBank/DDBJ databases">
        <title>Complete genome sequence of sulfur-oxidizing bacterium skT11.</title>
        <authorList>
            <person name="Kanda M."/>
            <person name="Kojima H."/>
            <person name="Fukui M."/>
        </authorList>
    </citation>
    <scope>NUCLEOTIDE SEQUENCE [LARGE SCALE GENOMIC DNA]</scope>
    <source>
        <strain evidence="3">skT11</strain>
    </source>
</reference>
<dbReference type="Proteomes" id="UP000502260">
    <property type="component" value="Chromosome"/>
</dbReference>
<feature type="transmembrane region" description="Helical" evidence="1">
    <location>
        <begin position="232"/>
        <end position="251"/>
    </location>
</feature>
<dbReference type="PANTHER" id="PTHR35337">
    <property type="entry name" value="SLR1478 PROTEIN"/>
    <property type="match status" value="1"/>
</dbReference>
<evidence type="ECO:0000313" key="3">
    <source>
        <dbReference type="Proteomes" id="UP000502260"/>
    </source>
</evidence>
<feature type="transmembrane region" description="Helical" evidence="1">
    <location>
        <begin position="206"/>
        <end position="226"/>
    </location>
</feature>
<keyword evidence="1" id="KW-0472">Membrane</keyword>
<dbReference type="Pfam" id="PF01944">
    <property type="entry name" value="SpoIIM"/>
    <property type="match status" value="1"/>
</dbReference>
<evidence type="ECO:0000256" key="1">
    <source>
        <dbReference type="SAM" id="Phobius"/>
    </source>
</evidence>
<gene>
    <name evidence="2" type="ORF">SKTS_06500</name>
</gene>
<keyword evidence="1" id="KW-1133">Transmembrane helix</keyword>
<dbReference type="AlphaFoldDB" id="A0A6F8V7X5"/>
<feature type="transmembrane region" description="Helical" evidence="1">
    <location>
        <begin position="301"/>
        <end position="319"/>
    </location>
</feature>
<keyword evidence="1" id="KW-0812">Transmembrane</keyword>
<dbReference type="EMBL" id="AP022853">
    <property type="protein sequence ID" value="BCB25764.1"/>
    <property type="molecule type" value="Genomic_DNA"/>
</dbReference>
<accession>A0A6F8V7X5</accession>
<sequence>MKERQFVHEKREEWEAWDRWLADRRRKRGEAPVIAPETLPRRFRALCQDLSLARDRRYSSYLLDELHARVLAAQQRIYGARRGGAAAWLRFLLHGLPVRVRAERRLVLASALLFFVPLLAVLALLQFQPEGVFFLMSPDSVGNFEAMYAPDARHLGRPRQAEDNVAALGFYIANNVRIDFQCFAGGMLFGLGSIFYLVYNGLIIGAVAGHLTHLGYIETFWGFVAGHSSLELLGVVLSGAAGLKLGLALVAPGRLRRVDALQVSGRGATELIVGAALLTFSAAFVEAFWSPLRSFPVEIKYVLGVAGWLALLAYLLLAGRERSGA</sequence>
<feature type="transmembrane region" description="Helical" evidence="1">
    <location>
        <begin position="106"/>
        <end position="127"/>
    </location>
</feature>
<proteinExistence type="predicted"/>
<dbReference type="KEGG" id="slac:SKTS_06500"/>
<dbReference type="InterPro" id="IPR002798">
    <property type="entry name" value="SpoIIM-like"/>
</dbReference>
<dbReference type="RefSeq" id="WP_173060315.1">
    <property type="nucleotide sequence ID" value="NZ_AP022853.1"/>
</dbReference>
<feature type="transmembrane region" description="Helical" evidence="1">
    <location>
        <begin position="178"/>
        <end position="199"/>
    </location>
</feature>
<keyword evidence="3" id="KW-1185">Reference proteome</keyword>
<evidence type="ECO:0000313" key="2">
    <source>
        <dbReference type="EMBL" id="BCB25764.1"/>
    </source>
</evidence>